<gene>
    <name evidence="2" type="ORF">HNR05_002130</name>
</gene>
<evidence type="ECO:0000256" key="1">
    <source>
        <dbReference type="ARBA" id="ARBA00004196"/>
    </source>
</evidence>
<reference evidence="2 3" key="1">
    <citation type="submission" date="2020-07" db="EMBL/GenBank/DDBJ databases">
        <title>Sequencing the genomes of 1000 actinobacteria strains.</title>
        <authorList>
            <person name="Klenk H.-P."/>
        </authorList>
    </citation>
    <scope>NUCLEOTIDE SEQUENCE [LARGE SCALE GENOMIC DNA]</scope>
    <source>
        <strain evidence="2 3">LI1</strain>
    </source>
</reference>
<dbReference type="InterPro" id="IPR013378">
    <property type="entry name" value="InlB-like_B-rpt"/>
</dbReference>
<comment type="caution">
    <text evidence="2">The sequence shown here is derived from an EMBL/GenBank/DDBJ whole genome shotgun (WGS) entry which is preliminary data.</text>
</comment>
<comment type="subcellular location">
    <subcellularLocation>
        <location evidence="1">Cell envelope</location>
    </subcellularLocation>
</comment>
<proteinExistence type="predicted"/>
<evidence type="ECO:0000313" key="2">
    <source>
        <dbReference type="EMBL" id="NYJ20339.1"/>
    </source>
</evidence>
<accession>A0A7Z0EG64</accession>
<dbReference type="Gene3D" id="2.60.40.4270">
    <property type="entry name" value="Listeria-Bacteroides repeat domain"/>
    <property type="match status" value="1"/>
</dbReference>
<protein>
    <submittedName>
        <fullName evidence="2">Putative repeat protein (TIGR02543 family)</fullName>
    </submittedName>
</protein>
<dbReference type="Proteomes" id="UP000537260">
    <property type="component" value="Unassembled WGS sequence"/>
</dbReference>
<keyword evidence="3" id="KW-1185">Reference proteome</keyword>
<dbReference type="EMBL" id="JACCFM010000001">
    <property type="protein sequence ID" value="NYJ20339.1"/>
    <property type="molecule type" value="Genomic_DNA"/>
</dbReference>
<dbReference type="Pfam" id="PF09479">
    <property type="entry name" value="Flg_new"/>
    <property type="match status" value="1"/>
</dbReference>
<name>A0A7Z0EG64_9MICO</name>
<sequence>MNAQGTGPDQSVIVGAKASVPTPPTATGLEFTTWYADAALTTPFTFNNAITADVTVYAGWESTVSFNLGGHGTIATQSVVVSKKAQAPASPITPPYTPAGASTVNRRRFGRKMPLQWGNWYARLA</sequence>
<evidence type="ECO:0000313" key="3">
    <source>
        <dbReference type="Proteomes" id="UP000537260"/>
    </source>
</evidence>
<dbReference type="GO" id="GO:0030313">
    <property type="term" value="C:cell envelope"/>
    <property type="evidence" value="ECO:0007669"/>
    <property type="project" value="UniProtKB-SubCell"/>
</dbReference>
<dbReference type="AlphaFoldDB" id="A0A7Z0EG64"/>
<organism evidence="2 3">
    <name type="scientific">Glaciibacter psychrotolerans</name>
    <dbReference type="NCBI Taxonomy" id="670054"/>
    <lineage>
        <taxon>Bacteria</taxon>
        <taxon>Bacillati</taxon>
        <taxon>Actinomycetota</taxon>
        <taxon>Actinomycetes</taxon>
        <taxon>Micrococcales</taxon>
        <taxon>Microbacteriaceae</taxon>
        <taxon>Glaciibacter</taxon>
    </lineage>
</organism>
<dbReference type="InterPro" id="IPR042229">
    <property type="entry name" value="Listeria/Bacterioides_rpt_sf"/>
</dbReference>